<dbReference type="SUPFAM" id="SSF47240">
    <property type="entry name" value="Ferritin-like"/>
    <property type="match status" value="1"/>
</dbReference>
<dbReference type="InterPro" id="IPR009078">
    <property type="entry name" value="Ferritin-like_SF"/>
</dbReference>
<sequence length="79" mass="8805">MASGYIFNAETDLAKTMTGSETPKEILKFALGREKDSVVFYVGMKEMVPESLGRKHLDKIIQEEMNHVGVISKFLAKLG</sequence>
<dbReference type="Gene3D" id="1.20.1260.10">
    <property type="match status" value="1"/>
</dbReference>
<name>A0A3A4RCU0_9BACT</name>
<evidence type="ECO:0008006" key="3">
    <source>
        <dbReference type="Google" id="ProtNLM"/>
    </source>
</evidence>
<proteinExistence type="predicted"/>
<protein>
    <recommendedName>
        <fullName evidence="3">Rubrerythrin</fullName>
    </recommendedName>
</protein>
<accession>A0A3A4RCU0</accession>
<comment type="caution">
    <text evidence="1">The sequence shown here is derived from an EMBL/GenBank/DDBJ whole genome shotgun (WGS) entry which is preliminary data.</text>
</comment>
<evidence type="ECO:0000313" key="2">
    <source>
        <dbReference type="Proteomes" id="UP000266426"/>
    </source>
</evidence>
<dbReference type="InterPro" id="IPR012347">
    <property type="entry name" value="Ferritin-like"/>
</dbReference>
<dbReference type="EMBL" id="QZJZ01000026">
    <property type="protein sequence ID" value="RJP60577.1"/>
    <property type="molecule type" value="Genomic_DNA"/>
</dbReference>
<evidence type="ECO:0000313" key="1">
    <source>
        <dbReference type="EMBL" id="RJP60577.1"/>
    </source>
</evidence>
<reference evidence="1 2" key="1">
    <citation type="journal article" date="2017" name="ISME J.">
        <title>Energy and carbon metabolisms in a deep terrestrial subsurface fluid microbial community.</title>
        <authorList>
            <person name="Momper L."/>
            <person name="Jungbluth S.P."/>
            <person name="Lee M.D."/>
            <person name="Amend J.P."/>
        </authorList>
    </citation>
    <scope>NUCLEOTIDE SEQUENCE [LARGE SCALE GENOMIC DNA]</scope>
    <source>
        <strain evidence="1">SURF_26</strain>
    </source>
</reference>
<dbReference type="AlphaFoldDB" id="A0A3A4RCU0"/>
<gene>
    <name evidence="1" type="ORF">C4541_03710</name>
</gene>
<dbReference type="Proteomes" id="UP000266426">
    <property type="component" value="Unassembled WGS sequence"/>
</dbReference>
<organism evidence="1 2">
    <name type="scientific">Candidatus Auribacter fodinae</name>
    <dbReference type="NCBI Taxonomy" id="2093366"/>
    <lineage>
        <taxon>Bacteria</taxon>
        <taxon>Pseudomonadati</taxon>
        <taxon>Candidatus Auribacterota</taxon>
        <taxon>Candidatus Auribacteria</taxon>
        <taxon>Candidatus Auribacterales</taxon>
        <taxon>Candidatus Auribacteraceae</taxon>
        <taxon>Candidatus Auribacter</taxon>
    </lineage>
</organism>